<dbReference type="InterPro" id="IPR029060">
    <property type="entry name" value="PIN-like_dom_sf"/>
</dbReference>
<evidence type="ECO:0008006" key="2">
    <source>
        <dbReference type="Google" id="ProtNLM"/>
    </source>
</evidence>
<reference evidence="1" key="1">
    <citation type="submission" date="2016-10" db="EMBL/GenBank/DDBJ databases">
        <authorList>
            <person name="de Groot N.N."/>
        </authorList>
    </citation>
    <scope>NUCLEOTIDE SEQUENCE</scope>
</reference>
<dbReference type="AlphaFoldDB" id="A0A1W1CPC2"/>
<dbReference type="SUPFAM" id="SSF88723">
    <property type="entry name" value="PIN domain-like"/>
    <property type="match status" value="1"/>
</dbReference>
<evidence type="ECO:0000313" key="1">
    <source>
        <dbReference type="EMBL" id="SFV67585.1"/>
    </source>
</evidence>
<accession>A0A1W1CPC2</accession>
<protein>
    <recommendedName>
        <fullName evidence="2">PIN domain-containing protein</fullName>
    </recommendedName>
</protein>
<organism evidence="1">
    <name type="scientific">hydrothermal vent metagenome</name>
    <dbReference type="NCBI Taxonomy" id="652676"/>
    <lineage>
        <taxon>unclassified sequences</taxon>
        <taxon>metagenomes</taxon>
        <taxon>ecological metagenomes</taxon>
    </lineage>
</organism>
<gene>
    <name evidence="1" type="ORF">MNB_SUP05-5-833</name>
</gene>
<proteinExistence type="predicted"/>
<sequence>MFAKFDNYDIFISEDMLTTIFYIDKNNQKVLSFFKNIVIKKWHIATFGEKTIKKAIDLSFNKKLDLEDTLQCFCAKENNCEFLITNDNQFYDCGINVCTANDFLKKQTKK</sequence>
<dbReference type="EMBL" id="FPHJ01000057">
    <property type="protein sequence ID" value="SFV67585.1"/>
    <property type="molecule type" value="Genomic_DNA"/>
</dbReference>
<name>A0A1W1CPC2_9ZZZZ</name>